<keyword evidence="8" id="KW-0378">Hydrolase</keyword>
<dbReference type="EMBL" id="JMPR01000041">
    <property type="protein sequence ID" value="KFD18086.1"/>
    <property type="molecule type" value="Genomic_DNA"/>
</dbReference>
<feature type="domain" description="Mop" evidence="7">
    <location>
        <begin position="123"/>
        <end position="190"/>
    </location>
</feature>
<dbReference type="Pfam" id="PF00126">
    <property type="entry name" value="HTH_1"/>
    <property type="match status" value="1"/>
</dbReference>
<keyword evidence="2 5" id="KW-0813">Transport</keyword>
<evidence type="ECO:0000259" key="7">
    <source>
        <dbReference type="PROSITE" id="PS51866"/>
    </source>
</evidence>
<dbReference type="SUPFAM" id="SSF50331">
    <property type="entry name" value="MOP-like"/>
    <property type="match status" value="2"/>
</dbReference>
<dbReference type="InterPro" id="IPR051815">
    <property type="entry name" value="Molybdate_resp_trans_reg"/>
</dbReference>
<dbReference type="GO" id="GO:0030151">
    <property type="term" value="F:molybdenum ion binding"/>
    <property type="evidence" value="ECO:0007669"/>
    <property type="project" value="UniProtKB-UniRule"/>
</dbReference>
<dbReference type="Pfam" id="PF03459">
    <property type="entry name" value="TOBE"/>
    <property type="match status" value="2"/>
</dbReference>
<dbReference type="GO" id="GO:0016787">
    <property type="term" value="F:hydrolase activity"/>
    <property type="evidence" value="ECO:0007669"/>
    <property type="project" value="UniProtKB-KW"/>
</dbReference>
<reference evidence="8 9" key="1">
    <citation type="submission" date="2014-05" db="EMBL/GenBank/DDBJ databases">
        <title>ATOL: Assembling a taxonomically balanced genome-scale reconstruction of the evolutionary history of the Enterobacteriaceae.</title>
        <authorList>
            <person name="Plunkett G.III."/>
            <person name="Neeno-Eckwall E.C."/>
            <person name="Glasner J.D."/>
            <person name="Perna N.T."/>
        </authorList>
    </citation>
    <scope>NUCLEOTIDE SEQUENCE [LARGE SCALE GENOMIC DNA]</scope>
    <source>
        <strain evidence="8 9">ATCC 33301</strain>
    </source>
</reference>
<comment type="similarity">
    <text evidence="1 5">Belongs to the ModE family.</text>
</comment>
<sequence>MQANISLVIHLSNKLFADPRRIRLLLAIEETGSISRGARLAEISYKTAWDAIDAMNTLAEQTIVERVAGGKGGGGAHLTVYGRRMLRLYQLLEQIQQKAFDVLQEDNQPLNSLPGAISRFSLQTSARNQLSGTVADRHSDGVLETITVLLSDKHTRVQVTITHGSGERLQIMPDKEVLVLIKAPWLKVHPRPAGEENQFPVTISAITPGHTGTEVLMQLANGETLCATLPPGETNFTEGQPAWASFDAANALLASLN</sequence>
<keyword evidence="9" id="KW-1185">Reference proteome</keyword>
<dbReference type="InterPro" id="IPR004606">
    <property type="entry name" value="Mop_domain"/>
</dbReference>
<keyword evidence="4" id="KW-0677">Repeat</keyword>
<proteinExistence type="inferred from homology"/>
<evidence type="ECO:0000256" key="5">
    <source>
        <dbReference type="PIRNR" id="PIRNR005763"/>
    </source>
</evidence>
<feature type="region of interest" description="Required for dimer formation and molybdate binding" evidence="6">
    <location>
        <begin position="124"/>
        <end position="132"/>
    </location>
</feature>
<evidence type="ECO:0000256" key="3">
    <source>
        <dbReference type="ARBA" id="ARBA00022505"/>
    </source>
</evidence>
<dbReference type="InterPro" id="IPR000847">
    <property type="entry name" value="LysR_HTH_N"/>
</dbReference>
<dbReference type="Gene3D" id="1.10.10.10">
    <property type="entry name" value="Winged helix-like DNA-binding domain superfamily/Winged helix DNA-binding domain"/>
    <property type="match status" value="1"/>
</dbReference>
<dbReference type="SUPFAM" id="SSF46785">
    <property type="entry name" value="Winged helix' DNA-binding domain"/>
    <property type="match status" value="1"/>
</dbReference>
<dbReference type="Proteomes" id="UP000028602">
    <property type="component" value="Unassembled WGS sequence"/>
</dbReference>
<dbReference type="GO" id="GO:0003700">
    <property type="term" value="F:DNA-binding transcription factor activity"/>
    <property type="evidence" value="ECO:0007669"/>
    <property type="project" value="InterPro"/>
</dbReference>
<dbReference type="eggNOG" id="COG3585">
    <property type="taxonomic scope" value="Bacteria"/>
</dbReference>
<accession>A0A085JC90</accession>
<dbReference type="NCBIfam" id="TIGR00638">
    <property type="entry name" value="Mop"/>
    <property type="match status" value="1"/>
</dbReference>
<dbReference type="AlphaFoldDB" id="A0A085JC90"/>
<dbReference type="InterPro" id="IPR016462">
    <property type="entry name" value="ModE"/>
</dbReference>
<evidence type="ECO:0000313" key="9">
    <source>
        <dbReference type="Proteomes" id="UP000028602"/>
    </source>
</evidence>
<protein>
    <submittedName>
        <fullName evidence="8">DNA-binding/molybdate-binding domain-containing protein</fullName>
        <ecNumber evidence="8">3.6.3.-</ecNumber>
    </submittedName>
</protein>
<dbReference type="InterPro" id="IPR036388">
    <property type="entry name" value="WH-like_DNA-bd_sf"/>
</dbReference>
<organism evidence="8 9">
    <name type="scientific">Tatumella ptyseos ATCC 33301</name>
    <dbReference type="NCBI Taxonomy" id="1005995"/>
    <lineage>
        <taxon>Bacteria</taxon>
        <taxon>Pseudomonadati</taxon>
        <taxon>Pseudomonadota</taxon>
        <taxon>Gammaproteobacteria</taxon>
        <taxon>Enterobacterales</taxon>
        <taxon>Erwiniaceae</taxon>
        <taxon>Tatumella</taxon>
    </lineage>
</organism>
<dbReference type="GO" id="GO:0015689">
    <property type="term" value="P:molybdate ion transport"/>
    <property type="evidence" value="ECO:0007669"/>
    <property type="project" value="UniProtKB-UniRule"/>
</dbReference>
<evidence type="ECO:0000256" key="4">
    <source>
        <dbReference type="ARBA" id="ARBA00022737"/>
    </source>
</evidence>
<evidence type="ECO:0000256" key="6">
    <source>
        <dbReference type="PIRSR" id="PIRSR005763-1"/>
    </source>
</evidence>
<dbReference type="Gene3D" id="2.40.50.100">
    <property type="match status" value="2"/>
</dbReference>
<dbReference type="PROSITE" id="PS51866">
    <property type="entry name" value="MOP"/>
    <property type="match status" value="1"/>
</dbReference>
<dbReference type="OrthoDB" id="9800709at2"/>
<dbReference type="PANTHER" id="PTHR30432:SF1">
    <property type="entry name" value="DNA-BINDING TRANSCRIPTIONAL DUAL REGULATOR MODE"/>
    <property type="match status" value="1"/>
</dbReference>
<dbReference type="PANTHER" id="PTHR30432">
    <property type="entry name" value="TRANSCRIPTIONAL REGULATOR MODE"/>
    <property type="match status" value="1"/>
</dbReference>
<dbReference type="eggNOG" id="COG2005">
    <property type="taxonomic scope" value="Bacteria"/>
</dbReference>
<dbReference type="InterPro" id="IPR036390">
    <property type="entry name" value="WH_DNA-bd_sf"/>
</dbReference>
<evidence type="ECO:0000313" key="8">
    <source>
        <dbReference type="EMBL" id="KFD18086.1"/>
    </source>
</evidence>
<keyword evidence="8" id="KW-0238">DNA-binding</keyword>
<evidence type="ECO:0000256" key="2">
    <source>
        <dbReference type="ARBA" id="ARBA00022448"/>
    </source>
</evidence>
<keyword evidence="3 5" id="KW-0500">Molybdenum</keyword>
<gene>
    <name evidence="8" type="primary">modE</name>
    <name evidence="8" type="ORF">GTPT_2818</name>
</gene>
<comment type="caution">
    <text evidence="8">The sequence shown here is derived from an EMBL/GenBank/DDBJ whole genome shotgun (WGS) entry which is preliminary data.</text>
</comment>
<dbReference type="RefSeq" id="WP_029990768.1">
    <property type="nucleotide sequence ID" value="NZ_ATMJ01000033.1"/>
</dbReference>
<dbReference type="EC" id="3.6.3.-" evidence="8"/>
<dbReference type="InterPro" id="IPR008995">
    <property type="entry name" value="Mo/tungstate-bd_C_term_dom"/>
</dbReference>
<dbReference type="GO" id="GO:0003677">
    <property type="term" value="F:DNA binding"/>
    <property type="evidence" value="ECO:0007669"/>
    <property type="project" value="UniProtKB-KW"/>
</dbReference>
<dbReference type="PIRSF" id="PIRSF005763">
    <property type="entry name" value="Txn_reg_ModE"/>
    <property type="match status" value="1"/>
</dbReference>
<dbReference type="InterPro" id="IPR005116">
    <property type="entry name" value="Transp-assoc_OB_typ1"/>
</dbReference>
<dbReference type="InterPro" id="IPR003725">
    <property type="entry name" value="ModE-bd_N"/>
</dbReference>
<name>A0A085JC90_9GAMM</name>
<evidence type="ECO:0000256" key="1">
    <source>
        <dbReference type="ARBA" id="ARBA00008110"/>
    </source>
</evidence>
<dbReference type="NCBIfam" id="TIGR00637">
    <property type="entry name" value="ModE_repress"/>
    <property type="match status" value="1"/>
</dbReference>